<comment type="caution">
    <text evidence="3">The sequence shown here is derived from an EMBL/GenBank/DDBJ whole genome shotgun (WGS) entry which is preliminary data.</text>
</comment>
<evidence type="ECO:0000313" key="4">
    <source>
        <dbReference type="Proteomes" id="UP000234254"/>
    </source>
</evidence>
<sequence>MLLPDLPPEIIYLIASYFSTASALVNLAQTCHRLHTVVAAEDWRIFRAFVKSRFPYVQDSPFWKDAAQALTTRSRALDRYGVVGRFVLPHKKAVKLGSHRASRRDNPTIGYRPAIDSYETWNVAGWKDHKEVLAWGAADEVVLRIREQDKRPKERWFVFNDLDHISSLDDICGLHLLRPDHYNKQDDKEQMILGRLRGELLHLAIAPDQATWEYKQKFVTHGPELERIDLSSGSDPILAAHMSHGAISFYSTTTDESEVHAFARIRVDPYNSQRNKYSKFLSSNRFAVETGRSDDALAISKVTQERLSLEREIGVESLELEDQLGPAPKPTVSGIAPLEIQACGRPSGDVFLAAWGDRAVRLHDLRSDKSFESIYRDSSDQNPIYCVHSFGYDNFAAGAGGEGVVKLFDLRMPKNYNYLEARPSSRVSQNNDHTTRRNSTTQRHHHYHPRGGLSLFLSHPPPLRTNAPRARSTHRYRGPIYTMSSPSVLSPTIYTGVADGVFRLDFASTDDLTGPCRQWYHSQLGLDLNNSNSTNNNNNNDNSSSRRPDRILELSGYERPDPQHHSRSLKLRTQQPFSSIGADDVANERETGWDRRWERLEQPGAWRRSD</sequence>
<evidence type="ECO:0000259" key="2">
    <source>
        <dbReference type="PROSITE" id="PS50181"/>
    </source>
</evidence>
<dbReference type="Proteomes" id="UP000234254">
    <property type="component" value="Unassembled WGS sequence"/>
</dbReference>
<feature type="compositionally biased region" description="Polar residues" evidence="1">
    <location>
        <begin position="425"/>
        <end position="441"/>
    </location>
</feature>
<dbReference type="InterPro" id="IPR036322">
    <property type="entry name" value="WD40_repeat_dom_sf"/>
</dbReference>
<dbReference type="Pfam" id="PF12937">
    <property type="entry name" value="F-box-like"/>
    <property type="match status" value="1"/>
</dbReference>
<dbReference type="InterPro" id="IPR036047">
    <property type="entry name" value="F-box-like_dom_sf"/>
</dbReference>
<dbReference type="VEuPathDB" id="FungiDB:P168DRAFT_310949"/>
<protein>
    <recommendedName>
        <fullName evidence="2">F-box domain-containing protein</fullName>
    </recommendedName>
</protein>
<feature type="compositionally biased region" description="Basic and acidic residues" evidence="1">
    <location>
        <begin position="544"/>
        <end position="564"/>
    </location>
</feature>
<organism evidence="3 4">
    <name type="scientific">Aspergillus campestris (strain IBT 28561)</name>
    <dbReference type="NCBI Taxonomy" id="1392248"/>
    <lineage>
        <taxon>Eukaryota</taxon>
        <taxon>Fungi</taxon>
        <taxon>Dikarya</taxon>
        <taxon>Ascomycota</taxon>
        <taxon>Pezizomycotina</taxon>
        <taxon>Eurotiomycetes</taxon>
        <taxon>Eurotiomycetidae</taxon>
        <taxon>Eurotiales</taxon>
        <taxon>Aspergillaceae</taxon>
        <taxon>Aspergillus</taxon>
        <taxon>Aspergillus subgen. Circumdati</taxon>
    </lineage>
</organism>
<gene>
    <name evidence="3" type="ORF">P168DRAFT_310949</name>
</gene>
<feature type="region of interest" description="Disordered" evidence="1">
    <location>
        <begin position="424"/>
        <end position="449"/>
    </location>
</feature>
<dbReference type="EMBL" id="MSFM01000006">
    <property type="protein sequence ID" value="PKY04349.1"/>
    <property type="molecule type" value="Genomic_DNA"/>
</dbReference>
<feature type="compositionally biased region" description="Low complexity" evidence="1">
    <location>
        <begin position="529"/>
        <end position="543"/>
    </location>
</feature>
<accession>A0A2I1D398</accession>
<dbReference type="PROSITE" id="PS50181">
    <property type="entry name" value="FBOX"/>
    <property type="match status" value="1"/>
</dbReference>
<dbReference type="Gene3D" id="2.130.10.10">
    <property type="entry name" value="YVTN repeat-like/Quinoprotein amine dehydrogenase"/>
    <property type="match status" value="1"/>
</dbReference>
<dbReference type="InterPro" id="IPR015943">
    <property type="entry name" value="WD40/YVTN_repeat-like_dom_sf"/>
</dbReference>
<name>A0A2I1D398_ASPC2</name>
<reference evidence="3" key="1">
    <citation type="submission" date="2016-12" db="EMBL/GenBank/DDBJ databases">
        <title>The genomes of Aspergillus section Nigri reveals drivers in fungal speciation.</title>
        <authorList>
            <consortium name="DOE Joint Genome Institute"/>
            <person name="Vesth T.C."/>
            <person name="Nybo J."/>
            <person name="Theobald S."/>
            <person name="Brandl J."/>
            <person name="Frisvad J.C."/>
            <person name="Nielsen K.F."/>
            <person name="Lyhne E.K."/>
            <person name="Kogle M.E."/>
            <person name="Kuo A."/>
            <person name="Riley R."/>
            <person name="Clum A."/>
            <person name="Nolan M."/>
            <person name="Lipzen A."/>
            <person name="Salamov A."/>
            <person name="Henrissat B."/>
            <person name="Wiebenga A."/>
            <person name="De vries R.P."/>
            <person name="Grigoriev I.V."/>
            <person name="Mortensen U.H."/>
            <person name="Andersen M.R."/>
            <person name="Baker S.E."/>
        </authorList>
    </citation>
    <scope>NUCLEOTIDE SEQUENCE</scope>
    <source>
        <strain evidence="3">IBT 28561</strain>
    </source>
</reference>
<feature type="domain" description="F-box" evidence="2">
    <location>
        <begin position="1"/>
        <end position="49"/>
    </location>
</feature>
<proteinExistence type="predicted"/>
<dbReference type="SUPFAM" id="SSF50978">
    <property type="entry name" value="WD40 repeat-like"/>
    <property type="match status" value="1"/>
</dbReference>
<keyword evidence="4" id="KW-1185">Reference proteome</keyword>
<dbReference type="CDD" id="cd09917">
    <property type="entry name" value="F-box_SF"/>
    <property type="match status" value="1"/>
</dbReference>
<dbReference type="RefSeq" id="XP_024692943.1">
    <property type="nucleotide sequence ID" value="XM_024839446.1"/>
</dbReference>
<dbReference type="AlphaFoldDB" id="A0A2I1D398"/>
<dbReference type="OrthoDB" id="1259151at2759"/>
<dbReference type="GeneID" id="36546970"/>
<feature type="region of interest" description="Disordered" evidence="1">
    <location>
        <begin position="526"/>
        <end position="610"/>
    </location>
</feature>
<feature type="compositionally biased region" description="Basic and acidic residues" evidence="1">
    <location>
        <begin position="586"/>
        <end position="610"/>
    </location>
</feature>
<dbReference type="SUPFAM" id="SSF81383">
    <property type="entry name" value="F-box domain"/>
    <property type="match status" value="1"/>
</dbReference>
<dbReference type="InterPro" id="IPR001810">
    <property type="entry name" value="F-box_dom"/>
</dbReference>
<evidence type="ECO:0000313" key="3">
    <source>
        <dbReference type="EMBL" id="PKY04349.1"/>
    </source>
</evidence>
<evidence type="ECO:0000256" key="1">
    <source>
        <dbReference type="SAM" id="MobiDB-lite"/>
    </source>
</evidence>